<sequence>MNMWVHVSFSRKLLSGYMPRSGIAGSYGNSMYRFLRYLQTVLHSSCTSLHSHQQCRKVPFSPHPLQFLLFVDLLMMAILTGVLTIFLKTNVWELFPTSTNFPALWRLTGYSVKNQLTMNVIFYFWTPFHPVALYACL</sequence>
<protein>
    <submittedName>
        <fullName evidence="1">Uncharacterized protein</fullName>
    </submittedName>
</protein>
<evidence type="ECO:0000313" key="1">
    <source>
        <dbReference type="Ensembl" id="ENSSSCP00030021432.1"/>
    </source>
</evidence>
<evidence type="ECO:0000313" key="2">
    <source>
        <dbReference type="Proteomes" id="UP000694570"/>
    </source>
</evidence>
<reference evidence="1" key="1">
    <citation type="submission" date="2025-08" db="UniProtKB">
        <authorList>
            <consortium name="Ensembl"/>
        </authorList>
    </citation>
    <scope>IDENTIFICATION</scope>
</reference>
<proteinExistence type="predicted"/>
<dbReference type="AlphaFoldDB" id="A0A8D0J1F6"/>
<dbReference type="Proteomes" id="UP000694570">
    <property type="component" value="Unplaced"/>
</dbReference>
<name>A0A8D0J1F6_PIG</name>
<organism evidence="1 2">
    <name type="scientific">Sus scrofa</name>
    <name type="common">Pig</name>
    <dbReference type="NCBI Taxonomy" id="9823"/>
    <lineage>
        <taxon>Eukaryota</taxon>
        <taxon>Metazoa</taxon>
        <taxon>Chordata</taxon>
        <taxon>Craniata</taxon>
        <taxon>Vertebrata</taxon>
        <taxon>Euteleostomi</taxon>
        <taxon>Mammalia</taxon>
        <taxon>Eutheria</taxon>
        <taxon>Laurasiatheria</taxon>
        <taxon>Artiodactyla</taxon>
        <taxon>Suina</taxon>
        <taxon>Suidae</taxon>
        <taxon>Sus</taxon>
    </lineage>
</organism>
<accession>A0A8D0J1F6</accession>
<dbReference type="Ensembl" id="ENSSSCT00030047574.1">
    <property type="protein sequence ID" value="ENSSSCP00030021432.1"/>
    <property type="gene ID" value="ENSSSCG00030034388.1"/>
</dbReference>